<dbReference type="SUPFAM" id="SSF51905">
    <property type="entry name" value="FAD/NAD(P)-binding domain"/>
    <property type="match status" value="1"/>
</dbReference>
<comment type="cofactor">
    <cofactor evidence="1">
        <name>FAD</name>
        <dbReference type="ChEBI" id="CHEBI:57692"/>
    </cofactor>
</comment>
<dbReference type="Gene3D" id="3.40.30.120">
    <property type="match status" value="1"/>
</dbReference>
<name>A0A0C2E692_9STAP</name>
<dbReference type="GO" id="GO:0016709">
    <property type="term" value="F:oxidoreductase activity, acting on paired donors, with incorporation or reduction of molecular oxygen, NAD(P)H as one donor, and incorporation of one atom of oxygen"/>
    <property type="evidence" value="ECO:0007669"/>
    <property type="project" value="UniProtKB-ARBA"/>
</dbReference>
<dbReference type="EMBL" id="JXII01000005">
    <property type="protein sequence ID" value="KIH70812.1"/>
    <property type="molecule type" value="Genomic_DNA"/>
</dbReference>
<dbReference type="InterPro" id="IPR050641">
    <property type="entry name" value="RIFMO-like"/>
</dbReference>
<dbReference type="Pfam" id="PF01494">
    <property type="entry name" value="FAD_binding_3"/>
    <property type="match status" value="1"/>
</dbReference>
<dbReference type="PANTHER" id="PTHR43004">
    <property type="entry name" value="TRK SYSTEM POTASSIUM UPTAKE PROTEIN"/>
    <property type="match status" value="1"/>
</dbReference>
<dbReference type="PRINTS" id="PR00420">
    <property type="entry name" value="RNGMNOXGNASE"/>
</dbReference>
<evidence type="ECO:0000313" key="8">
    <source>
        <dbReference type="Proteomes" id="UP000527860"/>
    </source>
</evidence>
<keyword evidence="2" id="KW-0285">Flavoprotein</keyword>
<dbReference type="RefSeq" id="WP_040105823.1">
    <property type="nucleotide sequence ID" value="NZ_JABEVU030000001.1"/>
</dbReference>
<reference evidence="6" key="2">
    <citation type="submission" date="2020-04" db="EMBL/GenBank/DDBJ databases">
        <authorList>
            <person name="Tanveer F."/>
            <person name="Xie Y."/>
            <person name="Shinwari Z.K."/>
        </authorList>
    </citation>
    <scope>NUCLEOTIDE SEQUENCE</scope>
    <source>
        <strain evidence="6">MOSEL-ME25</strain>
    </source>
</reference>
<sequence>MENEILIVGAGPTGLALAIGLEKQGVPFRIIEQNDGPGKTSRAMVVHARTLEFYRQFGLAHRLTEAGIVEDAVHIYKDRLEVGRIPLGEMGTGITPYPYLLSLAQDVHEYILVEYLESKGIRVEWQTELISFEEEEDYIEAVIQNHSGTSRSRYAYVCGCDGAHSTVRHQLDLDFPGGTYSQMFFVADAENTQPFKGMSAGFQGSEFNLALNIRTTGTVRLIGIIPPRLIDPEPPQEFSPLIPHVESVLPIKVGEVNWYSPYRVHHRVADKFRKGRAFILGDAAHIHSPAGGQGMNTGIGDAFNLSWKLACVLQERTDSTILDTYETERIAFARKLVATTDRIFREAVNRKRFRNIMMPHILPRLVQSSKVRRMLFKIISQTRIRYPDSQLSTGRSGSIRGGDRLPWLPIEDGGNFEPLTSVDWQLHVYGHPAKNIRRLSDRSGLPLHYTRWTRDMRKKGIKRDAAFLVRPDGHVGVAATTANIRPIEEYVKRFNLKMR</sequence>
<dbReference type="Proteomes" id="UP000031546">
    <property type="component" value="Unassembled WGS sequence"/>
</dbReference>
<keyword evidence="5" id="KW-0560">Oxidoreductase</keyword>
<reference evidence="6" key="3">
    <citation type="submission" date="2022-12" db="EMBL/GenBank/DDBJ databases">
        <title>Genome analysis and biological profiling of marine Salinicoccus roseus MOSEL-ME25.</title>
        <authorList>
            <person name="Mirza F.T."/>
            <person name="Xie Y."/>
            <person name="Shinwari Z.K."/>
        </authorList>
    </citation>
    <scope>NUCLEOTIDE SEQUENCE</scope>
    <source>
        <strain evidence="6">MOSEL-ME25</strain>
    </source>
</reference>
<accession>A0A0C2E692</accession>
<dbReference type="STRING" id="45670.SN16_06560"/>
<evidence type="ECO:0000313" key="5">
    <source>
        <dbReference type="EMBL" id="KIH70812.1"/>
    </source>
</evidence>
<gene>
    <name evidence="6" type="ORF">F7P68_0007915</name>
    <name evidence="5" type="ORF">SN16_06560</name>
</gene>
<dbReference type="Gene3D" id="3.50.50.60">
    <property type="entry name" value="FAD/NAD(P)-binding domain"/>
    <property type="match status" value="1"/>
</dbReference>
<dbReference type="Gene3D" id="3.30.70.2450">
    <property type="match status" value="1"/>
</dbReference>
<dbReference type="GO" id="GO:0071949">
    <property type="term" value="F:FAD binding"/>
    <property type="evidence" value="ECO:0007669"/>
    <property type="project" value="InterPro"/>
</dbReference>
<dbReference type="Proteomes" id="UP000527860">
    <property type="component" value="Unassembled WGS sequence"/>
</dbReference>
<dbReference type="PANTHER" id="PTHR43004:SF19">
    <property type="entry name" value="BINDING MONOOXYGENASE, PUTATIVE (JCVI)-RELATED"/>
    <property type="match status" value="1"/>
</dbReference>
<keyword evidence="5" id="KW-0503">Monooxygenase</keyword>
<protein>
    <submittedName>
        <fullName evidence="5 6">Monooxygenase</fullName>
    </submittedName>
</protein>
<keyword evidence="8" id="KW-1185">Reference proteome</keyword>
<reference evidence="5 7" key="1">
    <citation type="submission" date="2015-01" db="EMBL/GenBank/DDBJ databases">
        <title>Genome sequences of high lactate-tolerant strain Salinicoccus roseus W12 with industrial interest.</title>
        <authorList>
            <person name="Wang H."/>
            <person name="Yu B."/>
        </authorList>
    </citation>
    <scope>NUCLEOTIDE SEQUENCE [LARGE SCALE GENOMIC DNA]</scope>
    <source>
        <strain evidence="5 7">W12</strain>
    </source>
</reference>
<evidence type="ECO:0000256" key="3">
    <source>
        <dbReference type="ARBA" id="ARBA00022827"/>
    </source>
</evidence>
<keyword evidence="3" id="KW-0274">FAD</keyword>
<dbReference type="OrthoDB" id="9766816at2"/>
<evidence type="ECO:0000256" key="2">
    <source>
        <dbReference type="ARBA" id="ARBA00022630"/>
    </source>
</evidence>
<feature type="domain" description="FAD-binding" evidence="4">
    <location>
        <begin position="4"/>
        <end position="339"/>
    </location>
</feature>
<dbReference type="EMBL" id="JABEVU030000001">
    <property type="protein sequence ID" value="MDB0580456.1"/>
    <property type="molecule type" value="Genomic_DNA"/>
</dbReference>
<dbReference type="InterPro" id="IPR036188">
    <property type="entry name" value="FAD/NAD-bd_sf"/>
</dbReference>
<comment type="caution">
    <text evidence="5">The sequence shown here is derived from an EMBL/GenBank/DDBJ whole genome shotgun (WGS) entry which is preliminary data.</text>
</comment>
<evidence type="ECO:0000259" key="4">
    <source>
        <dbReference type="Pfam" id="PF01494"/>
    </source>
</evidence>
<organism evidence="5 7">
    <name type="scientific">Salinicoccus roseus</name>
    <dbReference type="NCBI Taxonomy" id="45670"/>
    <lineage>
        <taxon>Bacteria</taxon>
        <taxon>Bacillati</taxon>
        <taxon>Bacillota</taxon>
        <taxon>Bacilli</taxon>
        <taxon>Bacillales</taxon>
        <taxon>Staphylococcaceae</taxon>
        <taxon>Salinicoccus</taxon>
    </lineage>
</organism>
<evidence type="ECO:0000313" key="6">
    <source>
        <dbReference type="EMBL" id="MDB0580456.1"/>
    </source>
</evidence>
<evidence type="ECO:0000256" key="1">
    <source>
        <dbReference type="ARBA" id="ARBA00001974"/>
    </source>
</evidence>
<proteinExistence type="predicted"/>
<dbReference type="GeneID" id="77845213"/>
<dbReference type="AlphaFoldDB" id="A0A0C2E692"/>
<dbReference type="InterPro" id="IPR002938">
    <property type="entry name" value="FAD-bd"/>
</dbReference>
<evidence type="ECO:0000313" key="7">
    <source>
        <dbReference type="Proteomes" id="UP000031546"/>
    </source>
</evidence>